<accession>A0A7H1MZS4</accession>
<reference evidence="1 2" key="1">
    <citation type="submission" date="2020-05" db="EMBL/GenBank/DDBJ databases">
        <title>Complete closed genome sequence of Defluviicoccus vanus.</title>
        <authorList>
            <person name="Bessarab I."/>
            <person name="Arumugam K."/>
            <person name="Maszenan A.M."/>
            <person name="Seviour R.J."/>
            <person name="Williams R.B."/>
        </authorList>
    </citation>
    <scope>NUCLEOTIDE SEQUENCE [LARGE SCALE GENOMIC DNA]</scope>
    <source>
        <strain evidence="1 2">Ben 114</strain>
    </source>
</reference>
<sequence length="217" mass="23921">MASTFDAVACANASGFSAARYQLPPPQFTVLSSIVLTGKNESNRQALRELGSLQTGRVYLFPRRPYRNKLWKQLLHPAKMIRSTPFFAIRQLRRTGYQFEEFVARPAGEYLQAVSSLAGDDPRLQRLMAEKVPSVGVIAVALGLADYRYERVVLSGFSFEITHAHAVNPLIAARGSTESRHAETDVIALGLISRHTGGVFTTEPVVHQRTGIPLLEG</sequence>
<organism evidence="1 2">
    <name type="scientific">Defluviicoccus vanus</name>
    <dbReference type="NCBI Taxonomy" id="111831"/>
    <lineage>
        <taxon>Bacteria</taxon>
        <taxon>Pseudomonadati</taxon>
        <taxon>Pseudomonadota</taxon>
        <taxon>Alphaproteobacteria</taxon>
        <taxon>Rhodospirillales</taxon>
        <taxon>Rhodospirillaceae</taxon>
        <taxon>Defluviicoccus</taxon>
    </lineage>
</organism>
<dbReference type="RefSeq" id="WP_190262471.1">
    <property type="nucleotide sequence ID" value="NZ_CP053923.1"/>
</dbReference>
<protein>
    <submittedName>
        <fullName evidence="1">Uncharacterized protein</fullName>
    </submittedName>
</protein>
<evidence type="ECO:0000313" key="2">
    <source>
        <dbReference type="Proteomes" id="UP000516369"/>
    </source>
</evidence>
<dbReference type="KEGG" id="dvn:HQ394_05800"/>
<proteinExistence type="predicted"/>
<name>A0A7H1MZS4_9PROT</name>
<dbReference type="AlphaFoldDB" id="A0A7H1MZS4"/>
<keyword evidence="2" id="KW-1185">Reference proteome</keyword>
<evidence type="ECO:0000313" key="1">
    <source>
        <dbReference type="EMBL" id="QNT68960.1"/>
    </source>
</evidence>
<dbReference type="EMBL" id="CP053923">
    <property type="protein sequence ID" value="QNT68960.1"/>
    <property type="molecule type" value="Genomic_DNA"/>
</dbReference>
<gene>
    <name evidence="1" type="ORF">HQ394_05800</name>
</gene>
<dbReference type="Proteomes" id="UP000516369">
    <property type="component" value="Chromosome"/>
</dbReference>